<dbReference type="GO" id="GO:0003677">
    <property type="term" value="F:DNA binding"/>
    <property type="evidence" value="ECO:0007669"/>
    <property type="project" value="UniProtKB-UniRule"/>
</dbReference>
<evidence type="ECO:0000313" key="9">
    <source>
        <dbReference type="Proteomes" id="UP000062043"/>
    </source>
</evidence>
<keyword evidence="4 5" id="KW-0233">DNA recombination</keyword>
<dbReference type="STRING" id="1432656.X802_01080"/>
<dbReference type="GO" id="GO:0005737">
    <property type="term" value="C:cytoplasm"/>
    <property type="evidence" value="ECO:0007669"/>
    <property type="project" value="UniProtKB-SubCell"/>
</dbReference>
<dbReference type="EMBL" id="CP007140">
    <property type="protein sequence ID" value="AJC70927.1"/>
    <property type="molecule type" value="Genomic_DNA"/>
</dbReference>
<protein>
    <recommendedName>
        <fullName evidence="5">Tyrosine recombinase XerA</fullName>
    </recommendedName>
</protein>
<evidence type="ECO:0000256" key="5">
    <source>
        <dbReference type="HAMAP-Rule" id="MF_02055"/>
    </source>
</evidence>
<proteinExistence type="inferred from homology"/>
<feature type="active site" description="O-(3'-phospho-DNA)-tyrosine intermediate" evidence="5">
    <location>
        <position position="259"/>
    </location>
</feature>
<dbReference type="InterPro" id="IPR050090">
    <property type="entry name" value="Tyrosine_recombinase_XerCD"/>
</dbReference>
<dbReference type="PANTHER" id="PTHR30349:SF41">
    <property type="entry name" value="INTEGRASE_RECOMBINASE PROTEIN MJ0367-RELATED"/>
    <property type="match status" value="1"/>
</dbReference>
<keyword evidence="2 5" id="KW-0229">DNA integration</keyword>
<dbReference type="InterPro" id="IPR044068">
    <property type="entry name" value="CB"/>
</dbReference>
<dbReference type="NCBIfam" id="NF040815">
    <property type="entry name" value="recomb_XerA_Arch"/>
    <property type="match status" value="1"/>
</dbReference>
<dbReference type="GeneID" id="27134254"/>
<evidence type="ECO:0000256" key="2">
    <source>
        <dbReference type="ARBA" id="ARBA00022908"/>
    </source>
</evidence>
<evidence type="ECO:0000259" key="6">
    <source>
        <dbReference type="PROSITE" id="PS51898"/>
    </source>
</evidence>
<feature type="active site" evidence="5">
    <location>
        <position position="158"/>
    </location>
</feature>
<dbReference type="InterPro" id="IPR004107">
    <property type="entry name" value="Integrase_SAM-like_N"/>
</dbReference>
<dbReference type="Pfam" id="PF00589">
    <property type="entry name" value="Phage_integrase"/>
    <property type="match status" value="1"/>
</dbReference>
<feature type="domain" description="Tyr recombinase" evidence="6">
    <location>
        <begin position="96"/>
        <end position="272"/>
    </location>
</feature>
<name>A0A0X1KI35_9EURY</name>
<dbReference type="PATRIC" id="fig|1432656.3.peg.212"/>
<accession>A0A0X1KI35</accession>
<feature type="active site" evidence="5">
    <location>
        <position position="250"/>
    </location>
</feature>
<feature type="active site" evidence="5">
    <location>
        <position position="133"/>
    </location>
</feature>
<keyword evidence="3 5" id="KW-0238">DNA-binding</keyword>
<comment type="similarity">
    <text evidence="5">Belongs to the 'phage' integrase family. XerA subfamily.</text>
</comment>
<dbReference type="AlphaFoldDB" id="A0A0X1KI35"/>
<evidence type="ECO:0000259" key="7">
    <source>
        <dbReference type="PROSITE" id="PS51900"/>
    </source>
</evidence>
<dbReference type="RefSeq" id="WP_062373999.1">
    <property type="nucleotide sequence ID" value="NZ_CP007140.1"/>
</dbReference>
<comment type="function">
    <text evidence="5">Site-specific tyrosine recombinase, which acts by catalyzing the cutting and rejoining of the recombining DNA molecules.</text>
</comment>
<reference evidence="8 9" key="1">
    <citation type="submission" date="2014-01" db="EMBL/GenBank/DDBJ databases">
        <title>Genome sequencing of Thermococcus guaymasensis.</title>
        <authorList>
            <person name="Zhang X."/>
            <person name="Alvare G."/>
            <person name="Fristensky B."/>
            <person name="Chen L."/>
            <person name="Suen T."/>
            <person name="Chen Q."/>
            <person name="Ma K."/>
        </authorList>
    </citation>
    <scope>NUCLEOTIDE SEQUENCE [LARGE SCALE GENOMIC DNA]</scope>
    <source>
        <strain evidence="8 9">DSM 11113</strain>
    </source>
</reference>
<feature type="domain" description="Core-binding (CB)" evidence="7">
    <location>
        <begin position="3"/>
        <end position="80"/>
    </location>
</feature>
<dbReference type="CDD" id="cd00798">
    <property type="entry name" value="INT_XerDC_C"/>
    <property type="match status" value="1"/>
</dbReference>
<dbReference type="Gene3D" id="1.10.150.130">
    <property type="match status" value="1"/>
</dbReference>
<evidence type="ECO:0000256" key="4">
    <source>
        <dbReference type="ARBA" id="ARBA00023172"/>
    </source>
</evidence>
<keyword evidence="1 5" id="KW-0963">Cytoplasm</keyword>
<evidence type="ECO:0000256" key="1">
    <source>
        <dbReference type="ARBA" id="ARBA00022490"/>
    </source>
</evidence>
<dbReference type="Gene3D" id="1.10.443.10">
    <property type="entry name" value="Intergrase catalytic core"/>
    <property type="match status" value="1"/>
</dbReference>
<dbReference type="InterPro" id="IPR002104">
    <property type="entry name" value="Integrase_catalytic"/>
</dbReference>
<dbReference type="Pfam" id="PF02899">
    <property type="entry name" value="Phage_int_SAM_1"/>
    <property type="match status" value="1"/>
</dbReference>
<gene>
    <name evidence="5" type="primary">xerA</name>
    <name evidence="8" type="ORF">X802_01080</name>
</gene>
<organism evidence="8 9">
    <name type="scientific">Thermococcus guaymasensis DSM 11113</name>
    <dbReference type="NCBI Taxonomy" id="1432656"/>
    <lineage>
        <taxon>Archaea</taxon>
        <taxon>Methanobacteriati</taxon>
        <taxon>Methanobacteriota</taxon>
        <taxon>Thermococci</taxon>
        <taxon>Thermococcales</taxon>
        <taxon>Thermococcaceae</taxon>
        <taxon>Thermococcus</taxon>
    </lineage>
</organism>
<dbReference type="OrthoDB" id="142231at2157"/>
<dbReference type="KEGG" id="tgy:X802_01080"/>
<dbReference type="InterPro" id="IPR013762">
    <property type="entry name" value="Integrase-like_cat_sf"/>
</dbReference>
<dbReference type="InterPro" id="IPR011010">
    <property type="entry name" value="DNA_brk_join_enz"/>
</dbReference>
<dbReference type="InterPro" id="IPR010998">
    <property type="entry name" value="Integrase_recombinase_N"/>
</dbReference>
<feature type="active site" evidence="5">
    <location>
        <position position="227"/>
    </location>
</feature>
<dbReference type="PROSITE" id="PS51900">
    <property type="entry name" value="CB"/>
    <property type="match status" value="1"/>
</dbReference>
<comment type="subcellular location">
    <subcellularLocation>
        <location evidence="5">Cytoplasm</location>
    </subcellularLocation>
</comment>
<evidence type="ECO:0000313" key="8">
    <source>
        <dbReference type="EMBL" id="AJC70927.1"/>
    </source>
</evidence>
<dbReference type="PANTHER" id="PTHR30349">
    <property type="entry name" value="PHAGE INTEGRASE-RELATED"/>
    <property type="match status" value="1"/>
</dbReference>
<dbReference type="GO" id="GO:0006313">
    <property type="term" value="P:DNA transposition"/>
    <property type="evidence" value="ECO:0007669"/>
    <property type="project" value="UniProtKB-UniRule"/>
</dbReference>
<dbReference type="GO" id="GO:0009037">
    <property type="term" value="F:tyrosine-based site-specific recombinase activity"/>
    <property type="evidence" value="ECO:0007669"/>
    <property type="project" value="UniProtKB-UniRule"/>
</dbReference>
<feature type="active site" evidence="5">
    <location>
        <position position="224"/>
    </location>
</feature>
<evidence type="ECO:0000256" key="3">
    <source>
        <dbReference type="ARBA" id="ARBA00023125"/>
    </source>
</evidence>
<keyword evidence="9" id="KW-1185">Reference proteome</keyword>
<dbReference type="PROSITE" id="PS51898">
    <property type="entry name" value="TYR_RECOMBINASE"/>
    <property type="match status" value="1"/>
</dbReference>
<dbReference type="InterPro" id="IPR033686">
    <property type="entry name" value="XerA"/>
</dbReference>
<dbReference type="HAMAP" id="MF_02055">
    <property type="entry name" value="Recomb_XerA"/>
    <property type="match status" value="1"/>
</dbReference>
<dbReference type="SUPFAM" id="SSF56349">
    <property type="entry name" value="DNA breaking-rejoining enzymes"/>
    <property type="match status" value="1"/>
</dbReference>
<sequence length="286" mass="33070">MSQYDSDILEEFATYLDLEGKSPNTIRMYTYYVRRYLEERGDLNFRSALRFLARLRREGYSNRSLNLVVQALRAYFRFEGLEEEAEKLKPPKVPKSLPKALTPEDVRKLLSVIPPTRRRDRLIVLLLYGAGLRVSELCNLKKSDVDLDRGIITVRGGKGAKDRVVPISTTLAKEIKTYLKERDDNSEYLLVEVRRNTKDKLSPKTVWYLLSRYGKKAGVKVTPHMLRHSFATHMLERGVDIRAIQELLGHSNLSTTQIYTKVTVEHLKKAQEKAKLLENLMEGEEI</sequence>
<dbReference type="Proteomes" id="UP000062043">
    <property type="component" value="Chromosome"/>
</dbReference>